<dbReference type="GO" id="GO:0016020">
    <property type="term" value="C:membrane"/>
    <property type="evidence" value="ECO:0007669"/>
    <property type="project" value="InterPro"/>
</dbReference>
<keyword evidence="5" id="KW-0808">Transferase</keyword>
<dbReference type="Pfam" id="PF06580">
    <property type="entry name" value="His_kinase"/>
    <property type="match status" value="1"/>
</dbReference>
<evidence type="ECO:0000259" key="3">
    <source>
        <dbReference type="Pfam" id="PF02518"/>
    </source>
</evidence>
<dbReference type="Gene3D" id="3.30.565.10">
    <property type="entry name" value="Histidine kinase-like ATPase, C-terminal domain"/>
    <property type="match status" value="1"/>
</dbReference>
<dbReference type="Proteomes" id="UP000594778">
    <property type="component" value="Chromosome"/>
</dbReference>
<reference evidence="5 6" key="1">
    <citation type="submission" date="2020-12" db="EMBL/GenBank/DDBJ databases">
        <title>FDA dAtabase for Regulatory Grade micrObial Sequences (FDA-ARGOS): Supporting development and validation of Infectious Disease Dx tests.</title>
        <authorList>
            <person name="Sproer C."/>
            <person name="Gronow S."/>
            <person name="Severitt S."/>
            <person name="Schroder I."/>
            <person name="Tallon L."/>
            <person name="Sadzewicz L."/>
            <person name="Zhao X."/>
            <person name="Boylan J."/>
            <person name="Ott S."/>
            <person name="Bowen H."/>
            <person name="Vavikolanu K."/>
            <person name="Mehta A."/>
            <person name="Aluvathingal J."/>
            <person name="Nadendla S."/>
            <person name="Lowell S."/>
            <person name="Myers T."/>
            <person name="Yan Y."/>
            <person name="Sichtig H."/>
        </authorList>
    </citation>
    <scope>NUCLEOTIDE SEQUENCE [LARGE SCALE GENOMIC DNA]</scope>
    <source>
        <strain evidence="5 6">FDAARGOS_909</strain>
    </source>
</reference>
<dbReference type="InterPro" id="IPR050640">
    <property type="entry name" value="Bact_2-comp_sensor_kinase"/>
</dbReference>
<accession>A0A7T2VYB4</accession>
<evidence type="ECO:0000259" key="4">
    <source>
        <dbReference type="Pfam" id="PF06580"/>
    </source>
</evidence>
<keyword evidence="2" id="KW-1133">Transmembrane helix</keyword>
<evidence type="ECO:0000256" key="2">
    <source>
        <dbReference type="SAM" id="Phobius"/>
    </source>
</evidence>
<keyword evidence="5" id="KW-0418">Kinase</keyword>
<dbReference type="SUPFAM" id="SSF55874">
    <property type="entry name" value="ATPase domain of HSP90 chaperone/DNA topoisomerase II/histidine kinase"/>
    <property type="match status" value="1"/>
</dbReference>
<feature type="compositionally biased region" description="Basic residues" evidence="1">
    <location>
        <begin position="358"/>
        <end position="369"/>
    </location>
</feature>
<dbReference type="InterPro" id="IPR010559">
    <property type="entry name" value="Sig_transdc_His_kin_internal"/>
</dbReference>
<protein>
    <submittedName>
        <fullName evidence="5">Histidine kinase</fullName>
    </submittedName>
</protein>
<evidence type="ECO:0000313" key="5">
    <source>
        <dbReference type="EMBL" id="QPS07901.1"/>
    </source>
</evidence>
<feature type="transmembrane region" description="Helical" evidence="2">
    <location>
        <begin position="95"/>
        <end position="118"/>
    </location>
</feature>
<evidence type="ECO:0000256" key="1">
    <source>
        <dbReference type="SAM" id="MobiDB-lite"/>
    </source>
</evidence>
<feature type="transmembrane region" description="Helical" evidence="2">
    <location>
        <begin position="124"/>
        <end position="144"/>
    </location>
</feature>
<feature type="domain" description="Signal transduction histidine kinase internal region" evidence="4">
    <location>
        <begin position="156"/>
        <end position="234"/>
    </location>
</feature>
<dbReference type="InterPro" id="IPR036890">
    <property type="entry name" value="HATPase_C_sf"/>
</dbReference>
<feature type="transmembrane region" description="Helical" evidence="2">
    <location>
        <begin position="62"/>
        <end position="83"/>
    </location>
</feature>
<dbReference type="GO" id="GO:0000155">
    <property type="term" value="F:phosphorelay sensor kinase activity"/>
    <property type="evidence" value="ECO:0007669"/>
    <property type="project" value="InterPro"/>
</dbReference>
<dbReference type="RefSeq" id="WP_197955336.1">
    <property type="nucleotide sequence ID" value="NZ_CP065668.1"/>
</dbReference>
<feature type="region of interest" description="Disordered" evidence="1">
    <location>
        <begin position="350"/>
        <end position="369"/>
    </location>
</feature>
<sequence>MPPSPPTAPPPATPPPYAPHPSLVFDACNVGVVLRAVLFVQAVAATAAMFGADSPLQWLENMALLTGASLPGTLVWLVAACLLKHPLQRLPSTGQYAAGVLLGMAAGLYACAMLQLAGGTSAPWLASAMSGGLLAALLVAALVLRARGHTPADTQARLAELQSRIRPHFLFNTLNSAIALVRAEPAKAEALLEDLSDLFRYALAEPHSTTTLAEEIDLAQRYLAIEQVRFGDRLQVRWQLDPGAHGALLPPLLLQPLVENAIRHGVEPSARGGKLQVRTERRGDLVEVRITNTLPTETDSASATGTRGNGIALANVRARLSLLHDLQAHLTARTLKGHFVVRISLPLAAPASPPTKTVSKKKDHAHPDR</sequence>
<dbReference type="EMBL" id="CP065668">
    <property type="protein sequence ID" value="QPS07901.1"/>
    <property type="molecule type" value="Genomic_DNA"/>
</dbReference>
<organism evidence="5 6">
    <name type="scientific">Delftia acidovorans</name>
    <name type="common">Pseudomonas acidovorans</name>
    <name type="synonym">Comamonas acidovorans</name>
    <dbReference type="NCBI Taxonomy" id="80866"/>
    <lineage>
        <taxon>Bacteria</taxon>
        <taxon>Pseudomonadati</taxon>
        <taxon>Pseudomonadota</taxon>
        <taxon>Betaproteobacteria</taxon>
        <taxon>Burkholderiales</taxon>
        <taxon>Comamonadaceae</taxon>
        <taxon>Delftia</taxon>
    </lineage>
</organism>
<keyword evidence="2" id="KW-0472">Membrane</keyword>
<proteinExistence type="predicted"/>
<evidence type="ECO:0000313" key="6">
    <source>
        <dbReference type="Proteomes" id="UP000594778"/>
    </source>
</evidence>
<dbReference type="PANTHER" id="PTHR34220:SF7">
    <property type="entry name" value="SENSOR HISTIDINE KINASE YPDA"/>
    <property type="match status" value="1"/>
</dbReference>
<feature type="domain" description="Histidine kinase/HSP90-like ATPase" evidence="3">
    <location>
        <begin position="253"/>
        <end position="348"/>
    </location>
</feature>
<dbReference type="PANTHER" id="PTHR34220">
    <property type="entry name" value="SENSOR HISTIDINE KINASE YPDA"/>
    <property type="match status" value="1"/>
</dbReference>
<name>A0A7T2VYB4_DELAC</name>
<keyword evidence="2" id="KW-0812">Transmembrane</keyword>
<gene>
    <name evidence="5" type="ORF">I6G66_27155</name>
</gene>
<dbReference type="Pfam" id="PF02518">
    <property type="entry name" value="HATPase_c"/>
    <property type="match status" value="1"/>
</dbReference>
<dbReference type="InterPro" id="IPR003594">
    <property type="entry name" value="HATPase_dom"/>
</dbReference>
<dbReference type="AlphaFoldDB" id="A0A7T2VYB4"/>